<keyword evidence="2" id="KW-0732">Signal</keyword>
<evidence type="ECO:0000313" key="3">
    <source>
        <dbReference type="EMBL" id="KAG7156614.1"/>
    </source>
</evidence>
<feature type="region of interest" description="Disordered" evidence="1">
    <location>
        <begin position="89"/>
        <end position="112"/>
    </location>
</feature>
<comment type="caution">
    <text evidence="3">The sequence shown here is derived from an EMBL/GenBank/DDBJ whole genome shotgun (WGS) entry which is preliminary data.</text>
</comment>
<evidence type="ECO:0000256" key="2">
    <source>
        <dbReference type="SAM" id="SignalP"/>
    </source>
</evidence>
<dbReference type="AlphaFoldDB" id="A0A8J5JH72"/>
<accession>A0A8J5JH72</accession>
<sequence length="112" mass="12328">MKLTLLLVALCALLVHVWVSVWWSPGSKATYSSTESRVFNTQVNFVSFSYQPLLLPPSSPVPSELTHLTHLSTLTSTNSLALLEIVSLDSEESRRKPNRSSSVASPFRPATN</sequence>
<gene>
    <name evidence="3" type="ORF">Hamer_G006594</name>
</gene>
<protein>
    <submittedName>
        <fullName evidence="3">Uncharacterized protein</fullName>
    </submittedName>
</protein>
<feature type="signal peptide" evidence="2">
    <location>
        <begin position="1"/>
        <end position="29"/>
    </location>
</feature>
<name>A0A8J5JH72_HOMAM</name>
<proteinExistence type="predicted"/>
<evidence type="ECO:0000313" key="4">
    <source>
        <dbReference type="Proteomes" id="UP000747542"/>
    </source>
</evidence>
<organism evidence="3 4">
    <name type="scientific">Homarus americanus</name>
    <name type="common">American lobster</name>
    <dbReference type="NCBI Taxonomy" id="6706"/>
    <lineage>
        <taxon>Eukaryota</taxon>
        <taxon>Metazoa</taxon>
        <taxon>Ecdysozoa</taxon>
        <taxon>Arthropoda</taxon>
        <taxon>Crustacea</taxon>
        <taxon>Multicrustacea</taxon>
        <taxon>Malacostraca</taxon>
        <taxon>Eumalacostraca</taxon>
        <taxon>Eucarida</taxon>
        <taxon>Decapoda</taxon>
        <taxon>Pleocyemata</taxon>
        <taxon>Astacidea</taxon>
        <taxon>Nephropoidea</taxon>
        <taxon>Nephropidae</taxon>
        <taxon>Homarus</taxon>
    </lineage>
</organism>
<keyword evidence="4" id="KW-1185">Reference proteome</keyword>
<dbReference type="Proteomes" id="UP000747542">
    <property type="component" value="Unassembled WGS sequence"/>
</dbReference>
<feature type="compositionally biased region" description="Polar residues" evidence="1">
    <location>
        <begin position="99"/>
        <end position="112"/>
    </location>
</feature>
<reference evidence="3" key="1">
    <citation type="journal article" date="2021" name="Sci. Adv.">
        <title>The American lobster genome reveals insights on longevity, neural, and immune adaptations.</title>
        <authorList>
            <person name="Polinski J.M."/>
            <person name="Zimin A.V."/>
            <person name="Clark K.F."/>
            <person name="Kohn A.B."/>
            <person name="Sadowski N."/>
            <person name="Timp W."/>
            <person name="Ptitsyn A."/>
            <person name="Khanna P."/>
            <person name="Romanova D.Y."/>
            <person name="Williams P."/>
            <person name="Greenwood S.J."/>
            <person name="Moroz L.L."/>
            <person name="Walt D.R."/>
            <person name="Bodnar A.G."/>
        </authorList>
    </citation>
    <scope>NUCLEOTIDE SEQUENCE</scope>
    <source>
        <strain evidence="3">GMGI-L3</strain>
    </source>
</reference>
<feature type="chain" id="PRO_5035196165" evidence="2">
    <location>
        <begin position="30"/>
        <end position="112"/>
    </location>
</feature>
<evidence type="ECO:0000256" key="1">
    <source>
        <dbReference type="SAM" id="MobiDB-lite"/>
    </source>
</evidence>
<dbReference type="EMBL" id="JAHLQT010039062">
    <property type="protein sequence ID" value="KAG7156614.1"/>
    <property type="molecule type" value="Genomic_DNA"/>
</dbReference>